<evidence type="ECO:0000313" key="4">
    <source>
        <dbReference type="Proteomes" id="UP000786989"/>
    </source>
</evidence>
<protein>
    <submittedName>
        <fullName evidence="3">DUF2130 domain-containing protein</fullName>
    </submittedName>
</protein>
<name>A0A9D2UVV0_9ACTN</name>
<organism evidence="3 4">
    <name type="scientific">Slackia equolifaciens</name>
    <dbReference type="NCBI Taxonomy" id="498718"/>
    <lineage>
        <taxon>Bacteria</taxon>
        <taxon>Bacillati</taxon>
        <taxon>Actinomycetota</taxon>
        <taxon>Coriobacteriia</taxon>
        <taxon>Eggerthellales</taxon>
        <taxon>Eggerthellaceae</taxon>
        <taxon>Slackia</taxon>
    </lineage>
</organism>
<gene>
    <name evidence="3" type="ORF">K8U77_02675</name>
</gene>
<dbReference type="Pfam" id="PF09903">
    <property type="entry name" value="DUF2130"/>
    <property type="match status" value="1"/>
</dbReference>
<dbReference type="InterPro" id="IPR019219">
    <property type="entry name" value="DUF2130"/>
</dbReference>
<evidence type="ECO:0000313" key="3">
    <source>
        <dbReference type="EMBL" id="HJF65008.1"/>
    </source>
</evidence>
<feature type="coiled-coil region" evidence="1">
    <location>
        <begin position="212"/>
        <end position="290"/>
    </location>
</feature>
<feature type="coiled-coil region" evidence="1">
    <location>
        <begin position="512"/>
        <end position="558"/>
    </location>
</feature>
<reference evidence="3" key="2">
    <citation type="submission" date="2021-09" db="EMBL/GenBank/DDBJ databases">
        <authorList>
            <person name="Gilroy R."/>
        </authorList>
    </citation>
    <scope>NUCLEOTIDE SEQUENCE</scope>
    <source>
        <strain evidence="3">ChiGjej6B6-11269</strain>
    </source>
</reference>
<sequence>MSEIKCPHCGKVFQVDESEFNDILRQVRTEEFDKEIAQREALMEEGKRQAVELAVQQARGQAAKAAAERDAKIAELSMSLDEARREMKSKMEAAKAQHEAASRAEAAEHEKSLQSAVSQRDAEIAQLKAQIAQQESDRRAAENVAQAEYEKALANATAQLDAQVAALKQRLSGQEETLRQQAALREAELVQQAAAREAELSQKAASREAELVQKAASREAELERTIAEQRQQLSGQQSAFDAQKELAVAEARMKAERERDDFATRMQLAQAESERNMAALQAKMAEELKQKDQLLSYKDEEIARYKDMKARLSTKMVGESLEQHCEIEFNKIRATAFPRAYFEKDNDVVGGTKGDFVFRESDDEGNEILSIMFEMKNESEDSTHKHKNEDFLKKLDSDRRKKGCEYAVLVTLLEPDNELYNEGIVDMSYRYEKMYVIRPQFFIPMISILRNAALSAMTYKAELAQMRNQNIDITHFEEQMEDFKAKFGRNYDLASRKFQAAIDEIDKSIDHLQKIKENLLGSERNLRLANDKAQDLSIKRLTRNNPTMKEKFAQLAEERAAAGLPDPADEARARIIEEEE</sequence>
<feature type="compositionally biased region" description="Basic and acidic residues" evidence="2">
    <location>
        <begin position="92"/>
        <end position="112"/>
    </location>
</feature>
<keyword evidence="1" id="KW-0175">Coiled coil</keyword>
<feature type="region of interest" description="Disordered" evidence="2">
    <location>
        <begin position="92"/>
        <end position="119"/>
    </location>
</feature>
<evidence type="ECO:0000256" key="2">
    <source>
        <dbReference type="SAM" id="MobiDB-lite"/>
    </source>
</evidence>
<feature type="coiled-coil region" evidence="1">
    <location>
        <begin position="449"/>
        <end position="486"/>
    </location>
</feature>
<proteinExistence type="predicted"/>
<reference evidence="3" key="1">
    <citation type="journal article" date="2021" name="PeerJ">
        <title>Extensive microbial diversity within the chicken gut microbiome revealed by metagenomics and culture.</title>
        <authorList>
            <person name="Gilroy R."/>
            <person name="Ravi A."/>
            <person name="Getino M."/>
            <person name="Pursley I."/>
            <person name="Horton D.L."/>
            <person name="Alikhan N.F."/>
            <person name="Baker D."/>
            <person name="Gharbi K."/>
            <person name="Hall N."/>
            <person name="Watson M."/>
            <person name="Adriaenssens E.M."/>
            <person name="Foster-Nyarko E."/>
            <person name="Jarju S."/>
            <person name="Secka A."/>
            <person name="Antonio M."/>
            <person name="Oren A."/>
            <person name="Chaudhuri R.R."/>
            <person name="La Ragione R."/>
            <person name="Hildebrand F."/>
            <person name="Pallen M.J."/>
        </authorList>
    </citation>
    <scope>NUCLEOTIDE SEQUENCE</scope>
    <source>
        <strain evidence="3">ChiGjej6B6-11269</strain>
    </source>
</reference>
<dbReference type="Proteomes" id="UP000786989">
    <property type="component" value="Unassembled WGS sequence"/>
</dbReference>
<comment type="caution">
    <text evidence="3">The sequence shown here is derived from an EMBL/GenBank/DDBJ whole genome shotgun (WGS) entry which is preliminary data.</text>
</comment>
<accession>A0A9D2UVV0</accession>
<dbReference type="AlphaFoldDB" id="A0A9D2UVV0"/>
<evidence type="ECO:0000256" key="1">
    <source>
        <dbReference type="SAM" id="Coils"/>
    </source>
</evidence>
<dbReference type="EMBL" id="DYWI01000043">
    <property type="protein sequence ID" value="HJF65008.1"/>
    <property type="molecule type" value="Genomic_DNA"/>
</dbReference>